<dbReference type="EMBL" id="JAODYH010000003">
    <property type="protein sequence ID" value="MCT9810568.1"/>
    <property type="molecule type" value="Genomic_DNA"/>
</dbReference>
<feature type="transmembrane region" description="Helical" evidence="1">
    <location>
        <begin position="108"/>
        <end position="126"/>
    </location>
</feature>
<keyword evidence="4" id="KW-1185">Reference proteome</keyword>
<protein>
    <submittedName>
        <fullName evidence="3">DMT family transporter</fullName>
    </submittedName>
</protein>
<dbReference type="RefSeq" id="WP_261499597.1">
    <property type="nucleotide sequence ID" value="NZ_JAODYH010000003.1"/>
</dbReference>
<name>A0ABT2PJA9_9BURK</name>
<feature type="transmembrane region" description="Helical" evidence="1">
    <location>
        <begin position="85"/>
        <end position="102"/>
    </location>
</feature>
<keyword evidence="1" id="KW-0812">Transmembrane</keyword>
<feature type="transmembrane region" description="Helical" evidence="1">
    <location>
        <begin position="274"/>
        <end position="295"/>
    </location>
</feature>
<dbReference type="PANTHER" id="PTHR22911:SF103">
    <property type="entry name" value="BLR2811 PROTEIN"/>
    <property type="match status" value="1"/>
</dbReference>
<feature type="transmembrane region" description="Helical" evidence="1">
    <location>
        <begin position="249"/>
        <end position="268"/>
    </location>
</feature>
<feature type="domain" description="EamA" evidence="2">
    <location>
        <begin position="17"/>
        <end position="149"/>
    </location>
</feature>
<feature type="transmembrane region" description="Helical" evidence="1">
    <location>
        <begin position="12"/>
        <end position="32"/>
    </location>
</feature>
<proteinExistence type="predicted"/>
<reference evidence="3 4" key="1">
    <citation type="submission" date="2022-09" db="EMBL/GenBank/DDBJ databases">
        <title>Draft genome of isolate Be4.</title>
        <authorList>
            <person name="Sanchez-Castro I."/>
            <person name="Martinez-Rodriguez P."/>
            <person name="Descostes M."/>
            <person name="Merroun M."/>
        </authorList>
    </citation>
    <scope>NUCLEOTIDE SEQUENCE [LARGE SCALE GENOMIC DNA]</scope>
    <source>
        <strain evidence="3 4">Be4</strain>
    </source>
</reference>
<feature type="domain" description="EamA" evidence="2">
    <location>
        <begin position="194"/>
        <end position="285"/>
    </location>
</feature>
<comment type="caution">
    <text evidence="3">The sequence shown here is derived from an EMBL/GenBank/DDBJ whole genome shotgun (WGS) entry which is preliminary data.</text>
</comment>
<feature type="transmembrane region" description="Helical" evidence="1">
    <location>
        <begin position="133"/>
        <end position="150"/>
    </location>
</feature>
<dbReference type="SUPFAM" id="SSF103481">
    <property type="entry name" value="Multidrug resistance efflux transporter EmrE"/>
    <property type="match status" value="2"/>
</dbReference>
<dbReference type="Pfam" id="PF00892">
    <property type="entry name" value="EamA"/>
    <property type="match status" value="2"/>
</dbReference>
<dbReference type="InterPro" id="IPR000620">
    <property type="entry name" value="EamA_dom"/>
</dbReference>
<feature type="transmembrane region" description="Helical" evidence="1">
    <location>
        <begin position="217"/>
        <end position="237"/>
    </location>
</feature>
<dbReference type="PANTHER" id="PTHR22911">
    <property type="entry name" value="ACYL-MALONYL CONDENSING ENZYME-RELATED"/>
    <property type="match status" value="1"/>
</dbReference>
<dbReference type="InterPro" id="IPR037185">
    <property type="entry name" value="EmrE-like"/>
</dbReference>
<organism evidence="3 4">
    <name type="scientific">Acidovorax bellezanensis</name>
    <dbReference type="NCBI Taxonomy" id="2976702"/>
    <lineage>
        <taxon>Bacteria</taxon>
        <taxon>Pseudomonadati</taxon>
        <taxon>Pseudomonadota</taxon>
        <taxon>Betaproteobacteria</taxon>
        <taxon>Burkholderiales</taxon>
        <taxon>Comamonadaceae</taxon>
        <taxon>Acidovorax</taxon>
    </lineage>
</organism>
<evidence type="ECO:0000313" key="3">
    <source>
        <dbReference type="EMBL" id="MCT9810568.1"/>
    </source>
</evidence>
<dbReference type="Proteomes" id="UP001525968">
    <property type="component" value="Unassembled WGS sequence"/>
</dbReference>
<feature type="transmembrane region" description="Helical" evidence="1">
    <location>
        <begin position="162"/>
        <end position="179"/>
    </location>
</feature>
<sequence length="299" mass="32497">MSSWFAGLAPAARSALAGIALTLGACALFALLDSATKFSGQALPMLLVVWLRYMAQALVTAALVLPRRGWAALRTEHPRFQLSRAAFGVLTSCIAFFCIQSMPLGNFTAIWSASPLLIVLASSWLFKERIGPARLALLLIGLACVVLIVRPESSDQPLGWRVLLPVALLVCGTGYQLLGSRLARLDEPSTTQLYTTWLPLLLSTPLLPWFWQSVDAWQLWVAVLVMGVCSGVGHLLLLQAYRRASPATISPFLYSQIGFAMAMGWLFFGQVPDQWSLLGMAGVVLCGMGSLWLSLRSSR</sequence>
<evidence type="ECO:0000259" key="2">
    <source>
        <dbReference type="Pfam" id="PF00892"/>
    </source>
</evidence>
<accession>A0ABT2PJA9</accession>
<keyword evidence="1" id="KW-1133">Transmembrane helix</keyword>
<feature type="transmembrane region" description="Helical" evidence="1">
    <location>
        <begin position="44"/>
        <end position="65"/>
    </location>
</feature>
<keyword evidence="1" id="KW-0472">Membrane</keyword>
<evidence type="ECO:0000256" key="1">
    <source>
        <dbReference type="SAM" id="Phobius"/>
    </source>
</evidence>
<evidence type="ECO:0000313" key="4">
    <source>
        <dbReference type="Proteomes" id="UP001525968"/>
    </source>
</evidence>
<gene>
    <name evidence="3" type="ORF">N0K08_07985</name>
</gene>